<dbReference type="EnsemblProtists" id="EOD36161">
    <property type="protein sequence ID" value="EOD36161"/>
    <property type="gene ID" value="EMIHUDRAFT_455148"/>
</dbReference>
<proteinExistence type="predicted"/>
<feature type="compositionally biased region" description="Acidic residues" evidence="1">
    <location>
        <begin position="239"/>
        <end position="250"/>
    </location>
</feature>
<accession>A0A0D3KK76</accession>
<protein>
    <submittedName>
        <fullName evidence="2">Uncharacterized protein</fullName>
    </submittedName>
</protein>
<name>A0A0D3KK76_EMIH1</name>
<reference evidence="2" key="2">
    <citation type="submission" date="2024-10" db="UniProtKB">
        <authorList>
            <consortium name="EnsemblProtists"/>
        </authorList>
    </citation>
    <scope>IDENTIFICATION</scope>
</reference>
<evidence type="ECO:0000256" key="1">
    <source>
        <dbReference type="SAM" id="MobiDB-lite"/>
    </source>
</evidence>
<organism evidence="2 3">
    <name type="scientific">Emiliania huxleyi (strain CCMP1516)</name>
    <dbReference type="NCBI Taxonomy" id="280463"/>
    <lineage>
        <taxon>Eukaryota</taxon>
        <taxon>Haptista</taxon>
        <taxon>Haptophyta</taxon>
        <taxon>Prymnesiophyceae</taxon>
        <taxon>Isochrysidales</taxon>
        <taxon>Noelaerhabdaceae</taxon>
        <taxon>Emiliania</taxon>
    </lineage>
</organism>
<dbReference type="RefSeq" id="XP_005788590.1">
    <property type="nucleotide sequence ID" value="XM_005788533.1"/>
</dbReference>
<evidence type="ECO:0000313" key="3">
    <source>
        <dbReference type="Proteomes" id="UP000013827"/>
    </source>
</evidence>
<feature type="compositionally biased region" description="Basic and acidic residues" evidence="1">
    <location>
        <begin position="251"/>
        <end position="264"/>
    </location>
</feature>
<dbReference type="KEGG" id="ehx:EMIHUDRAFT_455148"/>
<feature type="region of interest" description="Disordered" evidence="1">
    <location>
        <begin position="229"/>
        <end position="278"/>
    </location>
</feature>
<dbReference type="AlphaFoldDB" id="A0A0D3KK76"/>
<sequence>MFLLSPAALGWLGGEPETLCTNTCNTASSGRRSLAVPAVEGVCQDGGPGSPAHIFWWKPCDYGTDCDDCAEGDLCGYGTDCADCGERRAARPWYEQARDRIREQAAKDTADTQAALATLKERLHLKELMKFVAVLFGCWVLYGLYFTWSFFSEDFAPGKGAPAELGAREAEIAQLRKRAEELGVDVMPREAMKRLIAEHLESASSGRPRSAVELAEALAGWNSLTAGLSLDRSGKPTEAEEEAGGDGEDGGLEHGGFESLHDTARPPSVSSRIPSVRQHTKTVQRLMEGFEIQVNLRRPGVAEGLEVDDSLGQAFVPSGRPCPPVYQRLATSELLPSRSNRSSMRSAERRRA</sequence>
<dbReference type="HOGENOM" id="CLU_788552_0_0_1"/>
<feature type="region of interest" description="Disordered" evidence="1">
    <location>
        <begin position="330"/>
        <end position="352"/>
    </location>
</feature>
<dbReference type="GeneID" id="17281432"/>
<keyword evidence="3" id="KW-1185">Reference proteome</keyword>
<evidence type="ECO:0000313" key="2">
    <source>
        <dbReference type="EnsemblProtists" id="EOD36161"/>
    </source>
</evidence>
<dbReference type="PaxDb" id="2903-EOD36161"/>
<dbReference type="Proteomes" id="UP000013827">
    <property type="component" value="Unassembled WGS sequence"/>
</dbReference>
<reference evidence="3" key="1">
    <citation type="journal article" date="2013" name="Nature">
        <title>Pan genome of the phytoplankton Emiliania underpins its global distribution.</title>
        <authorList>
            <person name="Read B.A."/>
            <person name="Kegel J."/>
            <person name="Klute M.J."/>
            <person name="Kuo A."/>
            <person name="Lefebvre S.C."/>
            <person name="Maumus F."/>
            <person name="Mayer C."/>
            <person name="Miller J."/>
            <person name="Monier A."/>
            <person name="Salamov A."/>
            <person name="Young J."/>
            <person name="Aguilar M."/>
            <person name="Claverie J.M."/>
            <person name="Frickenhaus S."/>
            <person name="Gonzalez K."/>
            <person name="Herman E.K."/>
            <person name="Lin Y.C."/>
            <person name="Napier J."/>
            <person name="Ogata H."/>
            <person name="Sarno A.F."/>
            <person name="Shmutz J."/>
            <person name="Schroeder D."/>
            <person name="de Vargas C."/>
            <person name="Verret F."/>
            <person name="von Dassow P."/>
            <person name="Valentin K."/>
            <person name="Van de Peer Y."/>
            <person name="Wheeler G."/>
            <person name="Dacks J.B."/>
            <person name="Delwiche C.F."/>
            <person name="Dyhrman S.T."/>
            <person name="Glockner G."/>
            <person name="John U."/>
            <person name="Richards T."/>
            <person name="Worden A.Z."/>
            <person name="Zhang X."/>
            <person name="Grigoriev I.V."/>
            <person name="Allen A.E."/>
            <person name="Bidle K."/>
            <person name="Borodovsky M."/>
            <person name="Bowler C."/>
            <person name="Brownlee C."/>
            <person name="Cock J.M."/>
            <person name="Elias M."/>
            <person name="Gladyshev V.N."/>
            <person name="Groth M."/>
            <person name="Guda C."/>
            <person name="Hadaegh A."/>
            <person name="Iglesias-Rodriguez M.D."/>
            <person name="Jenkins J."/>
            <person name="Jones B.M."/>
            <person name="Lawson T."/>
            <person name="Leese F."/>
            <person name="Lindquist E."/>
            <person name="Lobanov A."/>
            <person name="Lomsadze A."/>
            <person name="Malik S.B."/>
            <person name="Marsh M.E."/>
            <person name="Mackinder L."/>
            <person name="Mock T."/>
            <person name="Mueller-Roeber B."/>
            <person name="Pagarete A."/>
            <person name="Parker M."/>
            <person name="Probert I."/>
            <person name="Quesneville H."/>
            <person name="Raines C."/>
            <person name="Rensing S.A."/>
            <person name="Riano-Pachon D.M."/>
            <person name="Richier S."/>
            <person name="Rokitta S."/>
            <person name="Shiraiwa Y."/>
            <person name="Soanes D.M."/>
            <person name="van der Giezen M."/>
            <person name="Wahlund T.M."/>
            <person name="Williams B."/>
            <person name="Wilson W."/>
            <person name="Wolfe G."/>
            <person name="Wurch L.L."/>
        </authorList>
    </citation>
    <scope>NUCLEOTIDE SEQUENCE</scope>
</reference>
<feature type="compositionally biased region" description="Low complexity" evidence="1">
    <location>
        <begin position="265"/>
        <end position="277"/>
    </location>
</feature>